<dbReference type="PANTHER" id="PTHR15237">
    <property type="entry name" value="DNA REPAIR PROTEIN RAD9"/>
    <property type="match status" value="1"/>
</dbReference>
<dbReference type="AlphaFoldDB" id="A0ABD1ERG2"/>
<dbReference type="SUPFAM" id="SSF55979">
    <property type="entry name" value="DNA clamp"/>
    <property type="match status" value="1"/>
</dbReference>
<organism evidence="2 3">
    <name type="scientific">Hypothenemus hampei</name>
    <name type="common">Coffee berry borer</name>
    <dbReference type="NCBI Taxonomy" id="57062"/>
    <lineage>
        <taxon>Eukaryota</taxon>
        <taxon>Metazoa</taxon>
        <taxon>Ecdysozoa</taxon>
        <taxon>Arthropoda</taxon>
        <taxon>Hexapoda</taxon>
        <taxon>Insecta</taxon>
        <taxon>Pterygota</taxon>
        <taxon>Neoptera</taxon>
        <taxon>Endopterygota</taxon>
        <taxon>Coleoptera</taxon>
        <taxon>Polyphaga</taxon>
        <taxon>Cucujiformia</taxon>
        <taxon>Curculionidae</taxon>
        <taxon>Scolytinae</taxon>
        <taxon>Hypothenemus</taxon>
    </lineage>
</organism>
<dbReference type="PANTHER" id="PTHR15237:SF0">
    <property type="entry name" value="CELL CYCLE CHECKPOINT CONTROL PROTEIN"/>
    <property type="match status" value="1"/>
</dbReference>
<reference evidence="2 3" key="1">
    <citation type="submission" date="2024-05" db="EMBL/GenBank/DDBJ databases">
        <title>Genetic variation in Jamaican populations of the coffee berry borer (Hypothenemus hampei).</title>
        <authorList>
            <person name="Errbii M."/>
            <person name="Myrie A."/>
        </authorList>
    </citation>
    <scope>NUCLEOTIDE SEQUENCE [LARGE SCALE GENOMIC DNA]</scope>
    <source>
        <strain evidence="2">JA-Hopewell-2020-01-JO</strain>
        <tissue evidence="2">Whole body</tissue>
    </source>
</reference>
<dbReference type="Gene3D" id="3.70.10.10">
    <property type="match status" value="1"/>
</dbReference>
<gene>
    <name evidence="2" type="ORF">ABEB36_006698</name>
</gene>
<evidence type="ECO:0000313" key="3">
    <source>
        <dbReference type="Proteomes" id="UP001566132"/>
    </source>
</evidence>
<dbReference type="InterPro" id="IPR046938">
    <property type="entry name" value="DNA_clamp_sf"/>
</dbReference>
<dbReference type="InterPro" id="IPR007268">
    <property type="entry name" value="Rad9/Ddc1"/>
</dbReference>
<protein>
    <recommendedName>
        <fullName evidence="4">Cell cycle checkpoint control protein</fullName>
    </recommendedName>
</protein>
<dbReference type="Pfam" id="PF04139">
    <property type="entry name" value="Rad9"/>
    <property type="match status" value="1"/>
</dbReference>
<proteinExistence type="predicted"/>
<evidence type="ECO:0000256" key="1">
    <source>
        <dbReference type="SAM" id="MobiDB-lite"/>
    </source>
</evidence>
<dbReference type="Proteomes" id="UP001566132">
    <property type="component" value="Unassembled WGS sequence"/>
</dbReference>
<evidence type="ECO:0000313" key="2">
    <source>
        <dbReference type="EMBL" id="KAL1501367.1"/>
    </source>
</evidence>
<dbReference type="EMBL" id="JBDJPC010000005">
    <property type="protein sequence ID" value="KAL1501367.1"/>
    <property type="molecule type" value="Genomic_DNA"/>
</dbReference>
<sequence length="410" mass="46680">MNCVVTSLNVKVLAKAIHSLAKIGNELFIEAKPDKLSFLTFNQCKTVCAQFHMLDSFFSVFNVGIQNLDENVPINCKIHMKTLLPMFKGTNLEKKLEFMQIEYEYPKDRIKFRVKYRTDDIIVSHILCLMDAESLSIDNILESTKNRICASSSFYNDLLILLNNSDDITFDVSKDKVVARNYSVGVLQKPKLVRSQVNLNKSEFMLYQIEEETTINFSLKPLRAAILLAETCNLNMYINFDKGGRPLSFVMKNPTVEIIFLVATMNPSDCNSTLATTSLGTRISQANSNGIHNDLSGRDLENVGDKNWEELDDNRDNVEKLTQTNKNEKSLSKMNFTSYLNNNRKTANGGRKQFLLAGESDEDWRNSEQIPKSPESPRSKRLKLIFKRSYDSTFHASILDNILLNDSDSE</sequence>
<evidence type="ECO:0008006" key="4">
    <source>
        <dbReference type="Google" id="ProtNLM"/>
    </source>
</evidence>
<dbReference type="GO" id="GO:0005634">
    <property type="term" value="C:nucleus"/>
    <property type="evidence" value="ECO:0007669"/>
    <property type="project" value="UniProtKB-ARBA"/>
</dbReference>
<feature type="region of interest" description="Disordered" evidence="1">
    <location>
        <begin position="358"/>
        <end position="378"/>
    </location>
</feature>
<accession>A0ABD1ERG2</accession>
<keyword evidence="3" id="KW-1185">Reference proteome</keyword>
<name>A0ABD1ERG2_HYPHA</name>
<comment type="caution">
    <text evidence="2">The sequence shown here is derived from an EMBL/GenBank/DDBJ whole genome shotgun (WGS) entry which is preliminary data.</text>
</comment>